<comment type="caution">
    <text evidence="2">The sequence shown here is derived from an EMBL/GenBank/DDBJ whole genome shotgun (WGS) entry which is preliminary data.</text>
</comment>
<name>A0A8S1F8G4_9PELO</name>
<sequence>MADMGQPLDEEIIELPDIFIINDPDNGNEYEADDMDLPVEDDQEEEEEEDDDEENDEGDRIQIIEDPALMVMQPHQRIPELSMDVTGYNVPIGGIHYSAVVDVHCYDRMVWKKFCNLEIWTHEAYKQQINSITASAFERFSFHDRVSFTDVPIDRNLIEYLWKEADFSNVRRLEFHRCTFEVDTFKIQYFLCSLQISVLVFDKCTIDPAVFSDVVFNRMCSLREIVVIMKDPYTALPHISDFTFHHWSFYGTPRGLTFLNCVFPNVSPNVLQQLAVVESTKSYGQAFLCRKLMLAMKNLLL</sequence>
<gene>
    <name evidence="2" type="ORF">CBOVIS_LOCUS11693</name>
</gene>
<protein>
    <submittedName>
        <fullName evidence="2">Uncharacterized protein</fullName>
    </submittedName>
</protein>
<evidence type="ECO:0000256" key="1">
    <source>
        <dbReference type="SAM" id="MobiDB-lite"/>
    </source>
</evidence>
<keyword evidence="3" id="KW-1185">Reference proteome</keyword>
<dbReference type="AlphaFoldDB" id="A0A8S1F8G4"/>
<feature type="region of interest" description="Disordered" evidence="1">
    <location>
        <begin position="15"/>
        <end position="58"/>
    </location>
</feature>
<reference evidence="2 3" key="1">
    <citation type="submission" date="2020-04" db="EMBL/GenBank/DDBJ databases">
        <authorList>
            <person name="Laetsch R D."/>
            <person name="Stevens L."/>
            <person name="Kumar S."/>
            <person name="Blaxter L. M."/>
        </authorList>
    </citation>
    <scope>NUCLEOTIDE SEQUENCE [LARGE SCALE GENOMIC DNA]</scope>
</reference>
<evidence type="ECO:0000313" key="2">
    <source>
        <dbReference type="EMBL" id="CAB3410131.1"/>
    </source>
</evidence>
<proteinExistence type="predicted"/>
<evidence type="ECO:0000313" key="3">
    <source>
        <dbReference type="Proteomes" id="UP000494206"/>
    </source>
</evidence>
<dbReference type="EMBL" id="CADEPM010000010">
    <property type="protein sequence ID" value="CAB3410131.1"/>
    <property type="molecule type" value="Genomic_DNA"/>
</dbReference>
<organism evidence="2 3">
    <name type="scientific">Caenorhabditis bovis</name>
    <dbReference type="NCBI Taxonomy" id="2654633"/>
    <lineage>
        <taxon>Eukaryota</taxon>
        <taxon>Metazoa</taxon>
        <taxon>Ecdysozoa</taxon>
        <taxon>Nematoda</taxon>
        <taxon>Chromadorea</taxon>
        <taxon>Rhabditida</taxon>
        <taxon>Rhabditina</taxon>
        <taxon>Rhabditomorpha</taxon>
        <taxon>Rhabditoidea</taxon>
        <taxon>Rhabditidae</taxon>
        <taxon>Peloderinae</taxon>
        <taxon>Caenorhabditis</taxon>
    </lineage>
</organism>
<accession>A0A8S1F8G4</accession>
<feature type="compositionally biased region" description="Acidic residues" evidence="1">
    <location>
        <begin position="26"/>
        <end position="57"/>
    </location>
</feature>
<dbReference type="Proteomes" id="UP000494206">
    <property type="component" value="Unassembled WGS sequence"/>
</dbReference>